<keyword evidence="2" id="KW-0418">Kinase</keyword>
<dbReference type="SUPFAM" id="SSF55073">
    <property type="entry name" value="Nucleotide cyclase"/>
    <property type="match status" value="1"/>
</dbReference>
<dbReference type="SUPFAM" id="SSF52172">
    <property type="entry name" value="CheY-like"/>
    <property type="match status" value="1"/>
</dbReference>
<dbReference type="FunFam" id="3.30.70.270:FF:000001">
    <property type="entry name" value="Diguanylate cyclase domain protein"/>
    <property type="match status" value="1"/>
</dbReference>
<dbReference type="PANTHER" id="PTHR33121">
    <property type="entry name" value="CYCLIC DI-GMP PHOSPHODIESTERASE PDEF"/>
    <property type="match status" value="1"/>
</dbReference>
<evidence type="ECO:0000256" key="1">
    <source>
        <dbReference type="ARBA" id="ARBA00022679"/>
    </source>
</evidence>
<organism evidence="8 9">
    <name type="scientific">Parathermosynechococcus lividus PCC 6715</name>
    <dbReference type="NCBI Taxonomy" id="1917166"/>
    <lineage>
        <taxon>Bacteria</taxon>
        <taxon>Bacillati</taxon>
        <taxon>Cyanobacteriota</taxon>
        <taxon>Cyanophyceae</taxon>
        <taxon>Acaryochloridales</taxon>
        <taxon>Thermosynechococcaceae</taxon>
        <taxon>Parathermosynechococcus</taxon>
    </lineage>
</organism>
<evidence type="ECO:0000256" key="2">
    <source>
        <dbReference type="ARBA" id="ARBA00022777"/>
    </source>
</evidence>
<dbReference type="InterPro" id="IPR016132">
    <property type="entry name" value="Phyto_chromo_attachment"/>
</dbReference>
<dbReference type="Pfam" id="PF00563">
    <property type="entry name" value="EAL"/>
    <property type="match status" value="1"/>
</dbReference>
<dbReference type="CDD" id="cd01949">
    <property type="entry name" value="GGDEF"/>
    <property type="match status" value="1"/>
</dbReference>
<evidence type="ECO:0000256" key="3">
    <source>
        <dbReference type="PROSITE-ProRule" id="PRU00169"/>
    </source>
</evidence>
<dbReference type="PROSITE" id="PS50887">
    <property type="entry name" value="GGDEF"/>
    <property type="match status" value="1"/>
</dbReference>
<dbReference type="GO" id="GO:0016301">
    <property type="term" value="F:kinase activity"/>
    <property type="evidence" value="ECO:0007669"/>
    <property type="project" value="UniProtKB-KW"/>
</dbReference>
<dbReference type="SMART" id="SM00267">
    <property type="entry name" value="GGDEF"/>
    <property type="match status" value="1"/>
</dbReference>
<dbReference type="SUPFAM" id="SSF55781">
    <property type="entry name" value="GAF domain-like"/>
    <property type="match status" value="1"/>
</dbReference>
<dbReference type="InterPro" id="IPR001633">
    <property type="entry name" value="EAL_dom"/>
</dbReference>
<dbReference type="PROSITE" id="PS50883">
    <property type="entry name" value="EAL"/>
    <property type="match status" value="1"/>
</dbReference>
<dbReference type="OrthoDB" id="442691at2"/>
<dbReference type="InterPro" id="IPR035919">
    <property type="entry name" value="EAL_sf"/>
</dbReference>
<dbReference type="NCBIfam" id="TIGR00254">
    <property type="entry name" value="GGDEF"/>
    <property type="match status" value="1"/>
</dbReference>
<sequence>MTDESAILPAVDDCSQNSLKEWGSSLAQCRIPVFSIQVLIIENIPPSGEILQPYLQTIECVSYRVQSCLFGQLTPGLVAQARPDVLVLMCHDEQGITQVETLHQRFPQVPLVVIGESDCPDVATQALHSGAQDYLSVAELTPHLVARSLRNAIHRHHVEQRLVRQAQYDRLLVQLTQHIHQSLDLSAILESTVQDVRQLLGCDRVLVYRFLPDWRGIMDVEAVVPPWQPALGDIVGDSCFTERYIEAYRRGRVHIVNNVETMALETCYRELLQHYQVRANLVVPITVDGRLWGLLICHQCAQPREWHDSEVELLKQISTQLAIAILQAELYQKAQTELQERKVVEAQLLYQARHDPLTHLPNRWLFEEHLHTTLQRAARQPNYQYAVLCLDLDHFKTVNDSLGHSVGDLYLQEVAQRLSRHLSPQDIVARLGGDEFGVLLNDLRDVDHAYTISSQLRDRLASTFAISHYTLHGSVSIGLVMGNSSYSHPEELLRDADTAMYHAKAKGRNRIAIFDQPMLQKVRHRLRLEVELRQAVEHGDFELYYQPIVNLRTQALVGFETLIRWQKDGQMLPPDEFIPVAEETGLIFEISRWVLHAACRQLRDWQQRYPKMMAAGLTLSVNLSGSHFSLPTLVTDIEQALNSYHLWGQFLKLEITESALMKHLESARELLLCIKSMGIRVAIDDFGTGYSSLSYLRSLPLDCIKIDRSFISTMDSSREDLEVVHTILLLAQNLRLDCVAEGVETTNQLQQLRSLRCPHGQGYLFSPPLSANQAELYLQKHLVT</sequence>
<evidence type="ECO:0000313" key="8">
    <source>
        <dbReference type="EMBL" id="ATS18416.1"/>
    </source>
</evidence>
<keyword evidence="9" id="KW-1185">Reference proteome</keyword>
<dbReference type="InterPro" id="IPR011006">
    <property type="entry name" value="CheY-like_superfamily"/>
</dbReference>
<dbReference type="SMART" id="SM00065">
    <property type="entry name" value="GAF"/>
    <property type="match status" value="1"/>
</dbReference>
<dbReference type="Gene3D" id="3.30.70.270">
    <property type="match status" value="1"/>
</dbReference>
<feature type="domain" description="EAL" evidence="6">
    <location>
        <begin position="525"/>
        <end position="782"/>
    </location>
</feature>
<dbReference type="KEGG" id="slw:BRW62_06250"/>
<dbReference type="Pfam" id="PF01590">
    <property type="entry name" value="GAF"/>
    <property type="match status" value="1"/>
</dbReference>
<dbReference type="InterPro" id="IPR003018">
    <property type="entry name" value="GAF"/>
</dbReference>
<name>A0A2D2Q1Q5_PARLV</name>
<dbReference type="CDD" id="cd00156">
    <property type="entry name" value="REC"/>
    <property type="match status" value="1"/>
</dbReference>
<dbReference type="RefSeq" id="WP_099798763.1">
    <property type="nucleotide sequence ID" value="NZ_CP018092.1"/>
</dbReference>
<evidence type="ECO:0000259" key="7">
    <source>
        <dbReference type="PROSITE" id="PS50887"/>
    </source>
</evidence>
<reference evidence="9" key="2">
    <citation type="journal article" date="2022" name="Front. Microbiol.">
        <title>Comparative Genomic Analysis Revealed Distinct Molecular Components and Organization of CO2-Concentrating Mechanism in Thermophilic Cyanobacteria.</title>
        <authorList>
            <person name="Tang J."/>
            <person name="Zhou H."/>
            <person name="Yao D."/>
            <person name="Riaz S."/>
            <person name="You D."/>
            <person name="Klepacz-Smolka A."/>
            <person name="Daroch M."/>
        </authorList>
    </citation>
    <scope>NUCLEOTIDE SEQUENCE [LARGE SCALE GENOMIC DNA]</scope>
    <source>
        <strain evidence="9">PCC 6715</strain>
    </source>
</reference>
<comment type="caution">
    <text evidence="3">Lacks conserved residue(s) required for the propagation of feature annotation.</text>
</comment>
<evidence type="ECO:0000259" key="5">
    <source>
        <dbReference type="PROSITE" id="PS50110"/>
    </source>
</evidence>
<reference evidence="8 9" key="1">
    <citation type="submission" date="2016-11" db="EMBL/GenBank/DDBJ databases">
        <title>Complete genome sequence of thermophilic cyanobacteria strain Synechococcus sp. PCC6715.</title>
        <authorList>
            <person name="Tang J."/>
            <person name="Daroch M."/>
            <person name="Liang Y."/>
            <person name="Jiang D."/>
            <person name="Shah M."/>
        </authorList>
    </citation>
    <scope>NUCLEOTIDE SEQUENCE [LARGE SCALE GENOMIC DNA]</scope>
    <source>
        <strain evidence="8 9">PCC 6715</strain>
    </source>
</reference>
<feature type="domain" description="GGDEF" evidence="7">
    <location>
        <begin position="383"/>
        <end position="516"/>
    </location>
</feature>
<dbReference type="PROSITE" id="PS50046">
    <property type="entry name" value="PHYTOCHROME_2"/>
    <property type="match status" value="1"/>
</dbReference>
<evidence type="ECO:0000313" key="9">
    <source>
        <dbReference type="Proteomes" id="UP000231057"/>
    </source>
</evidence>
<dbReference type="InterPro" id="IPR043128">
    <property type="entry name" value="Rev_trsase/Diguanyl_cyclase"/>
</dbReference>
<feature type="domain" description="Response regulatory" evidence="5">
    <location>
        <begin position="37"/>
        <end position="152"/>
    </location>
</feature>
<dbReference type="GO" id="GO:0000160">
    <property type="term" value="P:phosphorelay signal transduction system"/>
    <property type="evidence" value="ECO:0007669"/>
    <property type="project" value="InterPro"/>
</dbReference>
<gene>
    <name evidence="8" type="ORF">BRW62_06250</name>
</gene>
<dbReference type="InterPro" id="IPR050706">
    <property type="entry name" value="Cyclic-di-GMP_PDE-like"/>
</dbReference>
<dbReference type="Gene3D" id="3.40.50.2300">
    <property type="match status" value="1"/>
</dbReference>
<dbReference type="Proteomes" id="UP000231057">
    <property type="component" value="Chromosome"/>
</dbReference>
<dbReference type="PANTHER" id="PTHR33121:SF70">
    <property type="entry name" value="SIGNALING PROTEIN YKOW"/>
    <property type="match status" value="1"/>
</dbReference>
<dbReference type="AlphaFoldDB" id="A0A2D2Q1Q5"/>
<dbReference type="EMBL" id="CP018092">
    <property type="protein sequence ID" value="ATS18416.1"/>
    <property type="molecule type" value="Genomic_DNA"/>
</dbReference>
<dbReference type="Gene3D" id="3.20.20.450">
    <property type="entry name" value="EAL domain"/>
    <property type="match status" value="1"/>
</dbReference>
<dbReference type="Gene3D" id="3.30.450.40">
    <property type="match status" value="1"/>
</dbReference>
<dbReference type="InterPro" id="IPR029787">
    <property type="entry name" value="Nucleotide_cyclase"/>
</dbReference>
<dbReference type="InterPro" id="IPR000160">
    <property type="entry name" value="GGDEF_dom"/>
</dbReference>
<dbReference type="InterPro" id="IPR001789">
    <property type="entry name" value="Sig_transdc_resp-reg_receiver"/>
</dbReference>
<proteinExistence type="predicted"/>
<dbReference type="Pfam" id="PF00990">
    <property type="entry name" value="GGDEF"/>
    <property type="match status" value="1"/>
</dbReference>
<dbReference type="InterPro" id="IPR029016">
    <property type="entry name" value="GAF-like_dom_sf"/>
</dbReference>
<accession>A0A2D2Q1Q5</accession>
<protein>
    <recommendedName>
        <fullName evidence="10">Diguanylate cyclase</fullName>
    </recommendedName>
</protein>
<dbReference type="SMART" id="SM00052">
    <property type="entry name" value="EAL"/>
    <property type="match status" value="1"/>
</dbReference>
<dbReference type="GO" id="GO:0071111">
    <property type="term" value="F:cyclic-guanylate-specific phosphodiesterase activity"/>
    <property type="evidence" value="ECO:0007669"/>
    <property type="project" value="InterPro"/>
</dbReference>
<dbReference type="SUPFAM" id="SSF141868">
    <property type="entry name" value="EAL domain-like"/>
    <property type="match status" value="1"/>
</dbReference>
<feature type="domain" description="Phytochrome chromophore attachment site" evidence="4">
    <location>
        <begin position="184"/>
        <end position="320"/>
    </location>
</feature>
<dbReference type="CDD" id="cd01948">
    <property type="entry name" value="EAL"/>
    <property type="match status" value="1"/>
</dbReference>
<evidence type="ECO:0000259" key="6">
    <source>
        <dbReference type="PROSITE" id="PS50883"/>
    </source>
</evidence>
<evidence type="ECO:0000259" key="4">
    <source>
        <dbReference type="PROSITE" id="PS50046"/>
    </source>
</evidence>
<keyword evidence="1" id="KW-0808">Transferase</keyword>
<dbReference type="PROSITE" id="PS50110">
    <property type="entry name" value="RESPONSE_REGULATORY"/>
    <property type="match status" value="1"/>
</dbReference>
<evidence type="ECO:0008006" key="10">
    <source>
        <dbReference type="Google" id="ProtNLM"/>
    </source>
</evidence>